<proteinExistence type="predicted"/>
<evidence type="ECO:0000313" key="3">
    <source>
        <dbReference type="Proteomes" id="UP001454036"/>
    </source>
</evidence>
<evidence type="ECO:0000313" key="2">
    <source>
        <dbReference type="EMBL" id="GAA0180808.1"/>
    </source>
</evidence>
<evidence type="ECO:0000256" key="1">
    <source>
        <dbReference type="SAM" id="MobiDB-lite"/>
    </source>
</evidence>
<accession>A0AAV3RM30</accession>
<dbReference type="Proteomes" id="UP001454036">
    <property type="component" value="Unassembled WGS sequence"/>
</dbReference>
<reference evidence="2 3" key="1">
    <citation type="submission" date="2024-01" db="EMBL/GenBank/DDBJ databases">
        <title>The complete chloroplast genome sequence of Lithospermum erythrorhizon: insights into the phylogenetic relationship among Boraginaceae species and the maternal lineages of purple gromwells.</title>
        <authorList>
            <person name="Okada T."/>
            <person name="Watanabe K."/>
        </authorList>
    </citation>
    <scope>NUCLEOTIDE SEQUENCE [LARGE SCALE GENOMIC DNA]</scope>
</reference>
<comment type="caution">
    <text evidence="2">The sequence shown here is derived from an EMBL/GenBank/DDBJ whole genome shotgun (WGS) entry which is preliminary data.</text>
</comment>
<keyword evidence="3" id="KW-1185">Reference proteome</keyword>
<gene>
    <name evidence="2" type="ORF">LIER_30156</name>
</gene>
<name>A0AAV3RM30_LITER</name>
<feature type="region of interest" description="Disordered" evidence="1">
    <location>
        <begin position="1"/>
        <end position="30"/>
    </location>
</feature>
<sequence length="220" mass="23274">MAGSGILKDAPPYSPNRENSPIHTIDANTLNQEETHDNIFEEIDNYPFNPIASESAAIGLDVPTGSSNQATEAPAEAVVWDSVQSATNPSKVEVEAMKGKRLPRFNSQLLICKPLVPGATPIPIVSSKRSSTLEPSATASKKAKIEALNAVTAASSNHQPLQTVIISLNDELTTAAQEAAGDRKEKSKVPSTVRSCKTILPLLVKARASSKKSKGKIVPA</sequence>
<protein>
    <submittedName>
        <fullName evidence="2">Uncharacterized protein</fullName>
    </submittedName>
</protein>
<organism evidence="2 3">
    <name type="scientific">Lithospermum erythrorhizon</name>
    <name type="common">Purple gromwell</name>
    <name type="synonym">Lithospermum officinale var. erythrorhizon</name>
    <dbReference type="NCBI Taxonomy" id="34254"/>
    <lineage>
        <taxon>Eukaryota</taxon>
        <taxon>Viridiplantae</taxon>
        <taxon>Streptophyta</taxon>
        <taxon>Embryophyta</taxon>
        <taxon>Tracheophyta</taxon>
        <taxon>Spermatophyta</taxon>
        <taxon>Magnoliopsida</taxon>
        <taxon>eudicotyledons</taxon>
        <taxon>Gunneridae</taxon>
        <taxon>Pentapetalae</taxon>
        <taxon>asterids</taxon>
        <taxon>lamiids</taxon>
        <taxon>Boraginales</taxon>
        <taxon>Boraginaceae</taxon>
        <taxon>Boraginoideae</taxon>
        <taxon>Lithospermeae</taxon>
        <taxon>Lithospermum</taxon>
    </lineage>
</organism>
<dbReference type="AlphaFoldDB" id="A0AAV3RM30"/>
<dbReference type="EMBL" id="BAABME010010666">
    <property type="protein sequence ID" value="GAA0180808.1"/>
    <property type="molecule type" value="Genomic_DNA"/>
</dbReference>
<feature type="compositionally biased region" description="Polar residues" evidence="1">
    <location>
        <begin position="16"/>
        <end position="30"/>
    </location>
</feature>